<sequence length="505" mass="56108">MSATSSTKPSSSSGSSWALQEYLKQAASAPWNDRSFSLSPQYASVPPVTVTSPVQEVLQQMALSFSAPSKGELVSAAPAIPYTNSATQPTLSTSFGVPVVPVGVVKTPSGEGTYDHRASGIGTGFSKISSSKYRGSSSSDSRGRGHGSSRPNEEEDDDDENGGKHPRYIPSSHSRGKQKVSSSSDFACWFFKYDPAKYADCMHVHGRSSDLKYAHLKHHFRSGDVPPEFIKNMSWDEVWATLFPRKSPPDNKYYVINEMIMSILEASPSQGDDVARFLHTLENPVSRDTATRRIYSLSRNRGKPSHHSHSLSHSYTRTSPPPSGVRRNRRSPGLHIPFNRMPKQSPIPTPPSSGSNSSSNMTPVTSRDGSEYPYSPSLSLSYHGHHHDLDLSIGVSAPMDAYNTFTSASATSAMVSTHSTHSQHQHDEVFHNVLIVDEDYNTMWEGRELPWPEWFDFETLYFSHHQCLKDDGKEIQIHTFDDLMMVFSWHGSDRCPFTLFANRRQ</sequence>
<comment type="caution">
    <text evidence="2">The sequence shown here is derived from an EMBL/GenBank/DDBJ whole genome shotgun (WGS) entry which is preliminary data.</text>
</comment>
<reference evidence="2 3" key="1">
    <citation type="submission" date="2019-10" db="EMBL/GenBank/DDBJ databases">
        <authorList>
            <person name="Palmer J.M."/>
        </authorList>
    </citation>
    <scope>NUCLEOTIDE SEQUENCE [LARGE SCALE GENOMIC DNA]</scope>
    <source>
        <strain evidence="2 3">TWF696</strain>
    </source>
</reference>
<dbReference type="AlphaFoldDB" id="A0AAV9ULN8"/>
<proteinExistence type="predicted"/>
<organism evidence="2 3">
    <name type="scientific">Orbilia brochopaga</name>
    <dbReference type="NCBI Taxonomy" id="3140254"/>
    <lineage>
        <taxon>Eukaryota</taxon>
        <taxon>Fungi</taxon>
        <taxon>Dikarya</taxon>
        <taxon>Ascomycota</taxon>
        <taxon>Pezizomycotina</taxon>
        <taxon>Orbiliomycetes</taxon>
        <taxon>Orbiliales</taxon>
        <taxon>Orbiliaceae</taxon>
        <taxon>Orbilia</taxon>
    </lineage>
</organism>
<feature type="region of interest" description="Disordered" evidence="1">
    <location>
        <begin position="298"/>
        <end position="373"/>
    </location>
</feature>
<dbReference type="EMBL" id="JAVHNQ010000007">
    <property type="protein sequence ID" value="KAK6341403.1"/>
    <property type="molecule type" value="Genomic_DNA"/>
</dbReference>
<name>A0AAV9ULN8_9PEZI</name>
<feature type="region of interest" description="Disordered" evidence="1">
    <location>
        <begin position="108"/>
        <end position="179"/>
    </location>
</feature>
<evidence type="ECO:0000313" key="3">
    <source>
        <dbReference type="Proteomes" id="UP001375240"/>
    </source>
</evidence>
<feature type="compositionally biased region" description="Low complexity" evidence="1">
    <location>
        <begin position="129"/>
        <end position="140"/>
    </location>
</feature>
<accession>A0AAV9ULN8</accession>
<dbReference type="Proteomes" id="UP001375240">
    <property type="component" value="Unassembled WGS sequence"/>
</dbReference>
<feature type="compositionally biased region" description="Low complexity" evidence="1">
    <location>
        <begin position="352"/>
        <end position="363"/>
    </location>
</feature>
<evidence type="ECO:0000313" key="2">
    <source>
        <dbReference type="EMBL" id="KAK6341403.1"/>
    </source>
</evidence>
<evidence type="ECO:0000256" key="1">
    <source>
        <dbReference type="SAM" id="MobiDB-lite"/>
    </source>
</evidence>
<keyword evidence="3" id="KW-1185">Reference proteome</keyword>
<protein>
    <submittedName>
        <fullName evidence="2">Uncharacterized protein</fullName>
    </submittedName>
</protein>
<feature type="compositionally biased region" description="Basic residues" evidence="1">
    <location>
        <begin position="300"/>
        <end position="310"/>
    </location>
</feature>
<gene>
    <name evidence="2" type="ORF">TWF696_008479</name>
</gene>